<gene>
    <name evidence="2" type="ORF">E4184_20560</name>
</gene>
<evidence type="ECO:0000313" key="3">
    <source>
        <dbReference type="Proteomes" id="UP000501427"/>
    </source>
</evidence>
<feature type="compositionally biased region" description="Low complexity" evidence="1">
    <location>
        <begin position="27"/>
        <end position="43"/>
    </location>
</feature>
<evidence type="ECO:0000256" key="1">
    <source>
        <dbReference type="SAM" id="MobiDB-lite"/>
    </source>
</evidence>
<dbReference type="AlphaFoldDB" id="A0A6M4YDX6"/>
<dbReference type="EMBL" id="CP038441">
    <property type="protein sequence ID" value="QJT23574.1"/>
    <property type="molecule type" value="Genomic_DNA"/>
</dbReference>
<dbReference type="Proteomes" id="UP000501427">
    <property type="component" value="Chromosome"/>
</dbReference>
<reference evidence="2 3" key="1">
    <citation type="submission" date="2019-03" db="EMBL/GenBank/DDBJ databases">
        <title>Novel transposon Tn6433 accelerates the dissemination of tet(E) in Aeromonas from aerobic biofilm under oxytetracycline stress.</title>
        <authorList>
            <person name="Shi Y."/>
            <person name="Tian Z."/>
            <person name="Zhang Y."/>
            <person name="Zhang H."/>
            <person name="Yang M."/>
        </authorList>
    </citation>
    <scope>NUCLEOTIDE SEQUENCE [LARGE SCALE GENOMIC DNA]</scope>
    <source>
        <strain evidence="2 3">T0.1-19</strain>
    </source>
</reference>
<protein>
    <submittedName>
        <fullName evidence="2">Uncharacterized protein</fullName>
    </submittedName>
</protein>
<accession>A0A6M4YDX6</accession>
<dbReference type="RefSeq" id="WP_171276995.1">
    <property type="nucleotide sequence ID" value="NZ_CAWPJG010000001.1"/>
</dbReference>
<proteinExistence type="predicted"/>
<organism evidence="2 3">
    <name type="scientific">Aeromonas media</name>
    <dbReference type="NCBI Taxonomy" id="651"/>
    <lineage>
        <taxon>Bacteria</taxon>
        <taxon>Pseudomonadati</taxon>
        <taxon>Pseudomonadota</taxon>
        <taxon>Gammaproteobacteria</taxon>
        <taxon>Aeromonadales</taxon>
        <taxon>Aeromonadaceae</taxon>
        <taxon>Aeromonas</taxon>
    </lineage>
</organism>
<name>A0A6M4YDX6_AERME</name>
<sequence length="174" mass="19319">MAASGEFKQKIYTLHGVSLPTPDEVFSFASSSPEMEDSSSTHSGEGSTDNATRDPHGRLISEHFDAPYIDDVAHLSETMRQQLFQLAWEPRQKKRLDRNTMEAALLRVCQGHFVSISALANIVERDAQSIRQQYLKGLVDTGTLRLAFQQFKTHSKQGYIAAPEHSTPSPQGSS</sequence>
<evidence type="ECO:0000313" key="2">
    <source>
        <dbReference type="EMBL" id="QJT23574.1"/>
    </source>
</evidence>
<feature type="region of interest" description="Disordered" evidence="1">
    <location>
        <begin position="20"/>
        <end position="57"/>
    </location>
</feature>